<reference evidence="23 25" key="1">
    <citation type="journal article" date="2011" name="Nature">
        <title>The Medicago genome provides insight into the evolution of rhizobial symbioses.</title>
        <authorList>
            <person name="Young N.D."/>
            <person name="Debelle F."/>
            <person name="Oldroyd G.E."/>
            <person name="Geurts R."/>
            <person name="Cannon S.B."/>
            <person name="Udvardi M.K."/>
            <person name="Benedito V.A."/>
            <person name="Mayer K.F."/>
            <person name="Gouzy J."/>
            <person name="Schoof H."/>
            <person name="Van de Peer Y."/>
            <person name="Proost S."/>
            <person name="Cook D.R."/>
            <person name="Meyers B.C."/>
            <person name="Spannagl M."/>
            <person name="Cheung F."/>
            <person name="De Mita S."/>
            <person name="Krishnakumar V."/>
            <person name="Gundlach H."/>
            <person name="Zhou S."/>
            <person name="Mudge J."/>
            <person name="Bharti A.K."/>
            <person name="Murray J.D."/>
            <person name="Naoumkina M.A."/>
            <person name="Rosen B."/>
            <person name="Silverstein K.A."/>
            <person name="Tang H."/>
            <person name="Rombauts S."/>
            <person name="Zhao P.X."/>
            <person name="Zhou P."/>
            <person name="Barbe V."/>
            <person name="Bardou P."/>
            <person name="Bechner M."/>
            <person name="Bellec A."/>
            <person name="Berger A."/>
            <person name="Berges H."/>
            <person name="Bidwell S."/>
            <person name="Bisseling T."/>
            <person name="Choisne N."/>
            <person name="Couloux A."/>
            <person name="Denny R."/>
            <person name="Deshpande S."/>
            <person name="Dai X."/>
            <person name="Doyle J.J."/>
            <person name="Dudez A.M."/>
            <person name="Farmer A.D."/>
            <person name="Fouteau S."/>
            <person name="Franken C."/>
            <person name="Gibelin C."/>
            <person name="Gish J."/>
            <person name="Goldstein S."/>
            <person name="Gonzalez A.J."/>
            <person name="Green P.J."/>
            <person name="Hallab A."/>
            <person name="Hartog M."/>
            <person name="Hua A."/>
            <person name="Humphray S.J."/>
            <person name="Jeong D.H."/>
            <person name="Jing Y."/>
            <person name="Jocker A."/>
            <person name="Kenton S.M."/>
            <person name="Kim D.J."/>
            <person name="Klee K."/>
            <person name="Lai H."/>
            <person name="Lang C."/>
            <person name="Lin S."/>
            <person name="Macmil S.L."/>
            <person name="Magdelenat G."/>
            <person name="Matthews L."/>
            <person name="McCorrison J."/>
            <person name="Monaghan E.L."/>
            <person name="Mun J.H."/>
            <person name="Najar F.Z."/>
            <person name="Nicholson C."/>
            <person name="Noirot C."/>
            <person name="O'Bleness M."/>
            <person name="Paule C.R."/>
            <person name="Poulain J."/>
            <person name="Prion F."/>
            <person name="Qin B."/>
            <person name="Qu C."/>
            <person name="Retzel E.F."/>
            <person name="Riddle C."/>
            <person name="Sallet E."/>
            <person name="Samain S."/>
            <person name="Samson N."/>
            <person name="Sanders I."/>
            <person name="Saurat O."/>
            <person name="Scarpelli C."/>
            <person name="Schiex T."/>
            <person name="Segurens B."/>
            <person name="Severin A.J."/>
            <person name="Sherrier D.J."/>
            <person name="Shi R."/>
            <person name="Sims S."/>
            <person name="Singer S.R."/>
            <person name="Sinharoy S."/>
            <person name="Sterck L."/>
            <person name="Viollet A."/>
            <person name="Wang B.B."/>
            <person name="Wang K."/>
            <person name="Wang M."/>
            <person name="Wang X."/>
            <person name="Warfsmann J."/>
            <person name="Weissenbach J."/>
            <person name="White D.D."/>
            <person name="White J.D."/>
            <person name="Wiley G.B."/>
            <person name="Wincker P."/>
            <person name="Xing Y."/>
            <person name="Yang L."/>
            <person name="Yao Z."/>
            <person name="Ying F."/>
            <person name="Zhai J."/>
            <person name="Zhou L."/>
            <person name="Zuber A."/>
            <person name="Denarie J."/>
            <person name="Dixon R.A."/>
            <person name="May G.D."/>
            <person name="Schwartz D.C."/>
            <person name="Rogers J."/>
            <person name="Quetier F."/>
            <person name="Town C.D."/>
            <person name="Roe B.A."/>
        </authorList>
    </citation>
    <scope>NUCLEOTIDE SEQUENCE [LARGE SCALE GENOMIC DNA]</scope>
    <source>
        <strain evidence="23">A17</strain>
        <strain evidence="24 25">cv. Jemalong A17</strain>
    </source>
</reference>
<evidence type="ECO:0000256" key="3">
    <source>
        <dbReference type="ARBA" id="ARBA00004251"/>
    </source>
</evidence>
<evidence type="ECO:0000256" key="7">
    <source>
        <dbReference type="ARBA" id="ARBA00022525"/>
    </source>
</evidence>
<dbReference type="AlphaFoldDB" id="A0A072U893"/>
<dbReference type="PROSITE" id="PS51450">
    <property type="entry name" value="LRR"/>
    <property type="match status" value="3"/>
</dbReference>
<proteinExistence type="inferred from homology"/>
<keyword evidence="15" id="KW-1015">Disulfide bond</keyword>
<dbReference type="PANTHER" id="PTHR48063:SF98">
    <property type="entry name" value="LRR RECEPTOR-LIKE SERINE_THREONINE-PROTEIN KINASE FLS2"/>
    <property type="match status" value="1"/>
</dbReference>
<feature type="chain" id="PRO_5014499399" evidence="20">
    <location>
        <begin position="33"/>
        <end position="1236"/>
    </location>
</feature>
<keyword evidence="9 19" id="KW-0812">Transmembrane</keyword>
<evidence type="ECO:0000256" key="8">
    <source>
        <dbReference type="ARBA" id="ARBA00022614"/>
    </source>
</evidence>
<keyword evidence="10 20" id="KW-0732">Signal</keyword>
<dbReference type="PRINTS" id="PR00019">
    <property type="entry name" value="LEURICHRPT"/>
</dbReference>
<keyword evidence="16 23" id="KW-0675">Receptor</keyword>
<dbReference type="InterPro" id="IPR001611">
    <property type="entry name" value="Leu-rich_rpt"/>
</dbReference>
<evidence type="ECO:0000256" key="16">
    <source>
        <dbReference type="ARBA" id="ARBA00023170"/>
    </source>
</evidence>
<evidence type="ECO:0000256" key="20">
    <source>
        <dbReference type="SAM" id="SignalP"/>
    </source>
</evidence>
<evidence type="ECO:0000313" key="23">
    <source>
        <dbReference type="EMBL" id="KEH25979.1"/>
    </source>
</evidence>
<evidence type="ECO:0000256" key="6">
    <source>
        <dbReference type="ARBA" id="ARBA00022512"/>
    </source>
</evidence>
<evidence type="ECO:0000313" key="24">
    <source>
        <dbReference type="EnsemblPlants" id="KEH25979"/>
    </source>
</evidence>
<feature type="signal peptide" evidence="20">
    <location>
        <begin position="1"/>
        <end position="32"/>
    </location>
</feature>
<keyword evidence="25" id="KW-1185">Reference proteome</keyword>
<evidence type="ECO:0000256" key="5">
    <source>
        <dbReference type="ARBA" id="ARBA00022475"/>
    </source>
</evidence>
<dbReference type="FunFam" id="3.80.10.10:FF:000400">
    <property type="entry name" value="Nuclear pore complex protein NUP107"/>
    <property type="match status" value="1"/>
</dbReference>
<dbReference type="GO" id="GO:0099402">
    <property type="term" value="P:plant organ development"/>
    <property type="evidence" value="ECO:0007669"/>
    <property type="project" value="UniProtKB-ARBA"/>
</dbReference>
<gene>
    <name evidence="24" type="primary">25496224</name>
    <name evidence="23" type="ordered locus">MTR_6g038700</name>
</gene>
<feature type="domain" description="Disease resistance R13L4/SHOC-2-like LRR" evidence="22">
    <location>
        <begin position="181"/>
        <end position="352"/>
    </location>
</feature>
<evidence type="ECO:0000259" key="22">
    <source>
        <dbReference type="Pfam" id="PF23598"/>
    </source>
</evidence>
<feature type="domain" description="Leucine-rich repeat-containing N-terminal plant-type" evidence="21">
    <location>
        <begin position="40"/>
        <end position="77"/>
    </location>
</feature>
<comment type="subcellular location">
    <subcellularLocation>
        <location evidence="3">Cell membrane</location>
        <topology evidence="3">Single-pass type I membrane protein</topology>
    </subcellularLocation>
    <subcellularLocation>
        <location evidence="1">Membrane</location>
        <topology evidence="1">Peripheral membrane protein</topology>
    </subcellularLocation>
    <subcellularLocation>
        <location evidence="2">Secreted</location>
        <location evidence="2">Cell wall</location>
    </subcellularLocation>
</comment>
<dbReference type="SMART" id="SM00365">
    <property type="entry name" value="LRR_SD22"/>
    <property type="match status" value="9"/>
</dbReference>
<keyword evidence="6" id="KW-0134">Cell wall</keyword>
<dbReference type="GO" id="GO:0006952">
    <property type="term" value="P:defense response"/>
    <property type="evidence" value="ECO:0007669"/>
    <property type="project" value="UniProtKB-KW"/>
</dbReference>
<dbReference type="FunFam" id="3.80.10.10:FF:001347">
    <property type="entry name" value="LRR receptor-like serine/threonine-protein kinase GSO2"/>
    <property type="match status" value="1"/>
</dbReference>
<dbReference type="PANTHER" id="PTHR48063">
    <property type="entry name" value="LRR RECEPTOR-LIKE KINASE"/>
    <property type="match status" value="1"/>
</dbReference>
<keyword evidence="14 19" id="KW-0472">Membrane</keyword>
<dbReference type="Pfam" id="PF13855">
    <property type="entry name" value="LRR_8"/>
    <property type="match status" value="1"/>
</dbReference>
<evidence type="ECO:0000256" key="15">
    <source>
        <dbReference type="ARBA" id="ARBA00023157"/>
    </source>
</evidence>
<dbReference type="Pfam" id="PF23598">
    <property type="entry name" value="LRR_14"/>
    <property type="match status" value="1"/>
</dbReference>
<dbReference type="GO" id="GO:0009653">
    <property type="term" value="P:anatomical structure morphogenesis"/>
    <property type="evidence" value="ECO:0007669"/>
    <property type="project" value="UniProtKB-ARBA"/>
</dbReference>
<organism evidence="23 25">
    <name type="scientific">Medicago truncatula</name>
    <name type="common">Barrel medic</name>
    <name type="synonym">Medicago tribuloides</name>
    <dbReference type="NCBI Taxonomy" id="3880"/>
    <lineage>
        <taxon>Eukaryota</taxon>
        <taxon>Viridiplantae</taxon>
        <taxon>Streptophyta</taxon>
        <taxon>Embryophyta</taxon>
        <taxon>Tracheophyta</taxon>
        <taxon>Spermatophyta</taxon>
        <taxon>Magnoliopsida</taxon>
        <taxon>eudicotyledons</taxon>
        <taxon>Gunneridae</taxon>
        <taxon>Pentapetalae</taxon>
        <taxon>rosids</taxon>
        <taxon>fabids</taxon>
        <taxon>Fabales</taxon>
        <taxon>Fabaceae</taxon>
        <taxon>Papilionoideae</taxon>
        <taxon>50 kb inversion clade</taxon>
        <taxon>NPAAA clade</taxon>
        <taxon>Hologalegina</taxon>
        <taxon>IRL clade</taxon>
        <taxon>Trifolieae</taxon>
        <taxon>Medicago</taxon>
    </lineage>
</organism>
<comment type="similarity">
    <text evidence="4">Belongs to the RLP family.</text>
</comment>
<dbReference type="EnsemblPlants" id="KEH25979">
    <property type="protein sequence ID" value="KEH25979"/>
    <property type="gene ID" value="MTR_6g038700"/>
</dbReference>
<keyword evidence="12" id="KW-0611">Plant defense</keyword>
<evidence type="ECO:0000256" key="11">
    <source>
        <dbReference type="ARBA" id="ARBA00022737"/>
    </source>
</evidence>
<evidence type="ECO:0000256" key="17">
    <source>
        <dbReference type="ARBA" id="ARBA00023180"/>
    </source>
</evidence>
<keyword evidence="8" id="KW-0433">Leucine-rich repeat</keyword>
<evidence type="ECO:0000256" key="4">
    <source>
        <dbReference type="ARBA" id="ARBA00009592"/>
    </source>
</evidence>
<evidence type="ECO:0000256" key="18">
    <source>
        <dbReference type="ARBA" id="ARBA00038043"/>
    </source>
</evidence>
<dbReference type="Pfam" id="PF00560">
    <property type="entry name" value="LRR_1"/>
    <property type="match status" value="6"/>
</dbReference>
<dbReference type="FunFam" id="3.80.10.10:FF:000095">
    <property type="entry name" value="LRR receptor-like serine/threonine-protein kinase GSO1"/>
    <property type="match status" value="1"/>
</dbReference>
<dbReference type="EMBL" id="CM001222">
    <property type="protein sequence ID" value="KEH25979.1"/>
    <property type="molecule type" value="Genomic_DNA"/>
</dbReference>
<evidence type="ECO:0000259" key="21">
    <source>
        <dbReference type="Pfam" id="PF08263"/>
    </source>
</evidence>
<feature type="transmembrane region" description="Helical" evidence="19">
    <location>
        <begin position="1186"/>
        <end position="1207"/>
    </location>
</feature>
<dbReference type="InterPro" id="IPR046956">
    <property type="entry name" value="RLP23-like"/>
</dbReference>
<evidence type="ECO:0000313" key="25">
    <source>
        <dbReference type="Proteomes" id="UP000002051"/>
    </source>
</evidence>
<evidence type="ECO:0000256" key="9">
    <source>
        <dbReference type="ARBA" id="ARBA00022692"/>
    </source>
</evidence>
<dbReference type="OrthoDB" id="1432377at2759"/>
<evidence type="ECO:0000256" key="1">
    <source>
        <dbReference type="ARBA" id="ARBA00004170"/>
    </source>
</evidence>
<dbReference type="Proteomes" id="UP000002051">
    <property type="component" value="Chromosome 6"/>
</dbReference>
<dbReference type="InterPro" id="IPR055414">
    <property type="entry name" value="LRR_R13L4/SHOC2-like"/>
</dbReference>
<accession>A0A072U893</accession>
<reference evidence="23 25" key="2">
    <citation type="journal article" date="2014" name="BMC Genomics">
        <title>An improved genome release (version Mt4.0) for the model legume Medicago truncatula.</title>
        <authorList>
            <person name="Tang H."/>
            <person name="Krishnakumar V."/>
            <person name="Bidwell S."/>
            <person name="Rosen B."/>
            <person name="Chan A."/>
            <person name="Zhou S."/>
            <person name="Gentzbittel L."/>
            <person name="Childs K.L."/>
            <person name="Yandell M."/>
            <person name="Gundlach H."/>
            <person name="Mayer K.F."/>
            <person name="Schwartz D.C."/>
            <person name="Town C.D."/>
        </authorList>
    </citation>
    <scope>GENOME REANNOTATION</scope>
    <source>
        <strain evidence="23">A17</strain>
        <strain evidence="24 25">cv. Jemalong A17</strain>
    </source>
</reference>
<keyword evidence="17" id="KW-0325">Glycoprotein</keyword>
<evidence type="ECO:0000256" key="13">
    <source>
        <dbReference type="ARBA" id="ARBA00022989"/>
    </source>
</evidence>
<sequence length="1236" mass="139581">MTTMPMMNPSCLKLIQTIFLMCLALQADLVCSKEVVRCIQSERQALLKFKAGLIDVNGMLSSWTTADCCQWYGIRCSNLTGHVLMLDLHGDYNKNEDQFYIGGDVDKSVMELKQLKYLNFSGNYFKGSNSLGFFGSLRNIRYLDLSRCRFGGKISIQFESLPHLKYLSLSSNDLDGLIPHQLGNLSNVRFIDLSNNHLEGSIPSKLGNLSNLQFLDLSYNRLEGSIPSQLENLSNLKFLHLKNNDLEGRIPSQLGNLSNLQFLDLFGNSLKGKIPYQLGKLTNLQDLYLGGGYGDSTLIIDNEDHSGGKWLLNLTSLTHLQMLSISNLDRFNSWLQLVGKLPKLKELSLESCGLSDHITLSSSPLNLNFSSSLSILDLSRNNFVSFSIFEWVSKISPNLTHLDLRGNQLVNPTPKYFATKMISRLPNLRELILYDNMFTSFMVFQWLSNISSNLVKLDLSNNLLEDSPSYDYDIVMRSLEELDLSQNSLKGGMFKSIRNICTLRSLDLNLNNFTQGLQSIIHDLSSGCVRNSLQWLNLYSSKITGTVPDLSMFTSLKFLDLSNNLLSGKIPEGSSLPCQMEDFSIAANSLDGRIPKSFWMNACKLKSLDLTSNSFSDELQVIIHHLSRCARYSLQQLYLRFNQINGTLPDLSIFSFLEIFDISKNKLNGEIHEDIRFPTKLRTLRMDSNSLHGVISEFHFSGMSMLKELDLSDNSLVLRFTENWVPPFQLQTIGLGSCKLGLTFPKWIQTQNHFQDIDISNSGISDNVPEWFWAKLSSQECKTINISYNNLKGLIPNLHVKNHCSFLSLASNQFEGSIPPFLRGSVSIDLSKNKFSNSIQFLCENGIDEALGQFDLSNNQLSGRIPDCWRNFKSLAYVDLSHNNFSGKIPSSMGSLVELQALMLRNNSLMEDIPFSLMNCTKLVMLDLRENGLEGLIPYWIGSELKELQVLSLQRNHFFGSFPLELCYLQNIQLFDVSLNNLSGGIPKCIQNFTSMSVKGSSQGFANHRYVTNKGFTEMDIPYELNALLTWKGVEQVFNNNQLFLLKSVDLSSNHFSQEIPPEIANLIQLVSLNLSRNNFTGKIPSRIGKLTSLDFLDLSRNKLIGSIPSSLSQIDRLGVLDLSHNQLSGEIPKSTQLQSFNASNYEDNLDLCGPPLVNLCVKGEPPHEPNGKIQDDEDLLLNRGFYISLTFGFIIGFWGVFGSILIKRSWRHAYFKFLNNLVDDIYVKCRWWLKD</sequence>
<dbReference type="GO" id="GO:0005886">
    <property type="term" value="C:plasma membrane"/>
    <property type="evidence" value="ECO:0007669"/>
    <property type="project" value="UniProtKB-SubCell"/>
</dbReference>
<keyword evidence="7" id="KW-0964">Secreted</keyword>
<dbReference type="FunFam" id="3.80.10.10:FF:000111">
    <property type="entry name" value="LRR receptor-like serine/threonine-protein kinase ERECTA"/>
    <property type="match status" value="1"/>
</dbReference>
<evidence type="ECO:0000256" key="12">
    <source>
        <dbReference type="ARBA" id="ARBA00022821"/>
    </source>
</evidence>
<dbReference type="Gene3D" id="3.80.10.10">
    <property type="entry name" value="Ribonuclease Inhibitor"/>
    <property type="match status" value="7"/>
</dbReference>
<dbReference type="SMART" id="SM00369">
    <property type="entry name" value="LRR_TYP"/>
    <property type="match status" value="12"/>
</dbReference>
<dbReference type="InterPro" id="IPR032675">
    <property type="entry name" value="LRR_dom_sf"/>
</dbReference>
<dbReference type="InterPro" id="IPR003591">
    <property type="entry name" value="Leu-rich_rpt_typical-subtyp"/>
</dbReference>
<dbReference type="InterPro" id="IPR013210">
    <property type="entry name" value="LRR_N_plant-typ"/>
</dbReference>
<dbReference type="Pfam" id="PF08263">
    <property type="entry name" value="LRRNT_2"/>
    <property type="match status" value="1"/>
</dbReference>
<keyword evidence="13 19" id="KW-1133">Transmembrane helix</keyword>
<evidence type="ECO:0000256" key="19">
    <source>
        <dbReference type="SAM" id="Phobius"/>
    </source>
</evidence>
<dbReference type="SUPFAM" id="SSF52058">
    <property type="entry name" value="L domain-like"/>
    <property type="match status" value="4"/>
</dbReference>
<name>A0A072U893_MEDTR</name>
<protein>
    <submittedName>
        <fullName evidence="23">Receptor-like protein</fullName>
    </submittedName>
</protein>
<dbReference type="HOGENOM" id="CLU_000288_18_3_1"/>
<comment type="similarity">
    <text evidence="18">Belongs to the polygalacturonase-inhibiting protein family.</text>
</comment>
<reference evidence="24" key="3">
    <citation type="submission" date="2015-04" db="UniProtKB">
        <authorList>
            <consortium name="EnsemblPlants"/>
        </authorList>
    </citation>
    <scope>IDENTIFICATION</scope>
    <source>
        <strain evidence="24">cv. Jemalong A17</strain>
    </source>
</reference>
<evidence type="ECO:0000256" key="14">
    <source>
        <dbReference type="ARBA" id="ARBA00023136"/>
    </source>
</evidence>
<evidence type="ECO:0000256" key="10">
    <source>
        <dbReference type="ARBA" id="ARBA00022729"/>
    </source>
</evidence>
<evidence type="ECO:0000256" key="2">
    <source>
        <dbReference type="ARBA" id="ARBA00004191"/>
    </source>
</evidence>
<dbReference type="FunFam" id="3.80.10.10:FF:000041">
    <property type="entry name" value="LRR receptor-like serine/threonine-protein kinase ERECTA"/>
    <property type="match status" value="1"/>
</dbReference>
<keyword evidence="11" id="KW-0677">Repeat</keyword>
<keyword evidence="5" id="KW-1003">Cell membrane</keyword>
<dbReference type="Pfam" id="PF13516">
    <property type="entry name" value="LRR_6"/>
    <property type="match status" value="2"/>
</dbReference>
<dbReference type="KEGG" id="mtr:25496224"/>